<name>A0ABP4FZK1_9MICO</name>
<keyword evidence="2" id="KW-1185">Reference proteome</keyword>
<organism evidence="1 2">
    <name type="scientific">Rhodoglobus aureus</name>
    <dbReference type="NCBI Taxonomy" id="191497"/>
    <lineage>
        <taxon>Bacteria</taxon>
        <taxon>Bacillati</taxon>
        <taxon>Actinomycetota</taxon>
        <taxon>Actinomycetes</taxon>
        <taxon>Micrococcales</taxon>
        <taxon>Microbacteriaceae</taxon>
        <taxon>Rhodoglobus</taxon>
    </lineage>
</organism>
<gene>
    <name evidence="1" type="ORF">GCM10009655_00180</name>
</gene>
<evidence type="ECO:0000313" key="1">
    <source>
        <dbReference type="EMBL" id="GAA1205191.1"/>
    </source>
</evidence>
<dbReference type="Proteomes" id="UP001500943">
    <property type="component" value="Unassembled WGS sequence"/>
</dbReference>
<reference evidence="2" key="1">
    <citation type="journal article" date="2019" name="Int. J. Syst. Evol. Microbiol.">
        <title>The Global Catalogue of Microorganisms (GCM) 10K type strain sequencing project: providing services to taxonomists for standard genome sequencing and annotation.</title>
        <authorList>
            <consortium name="The Broad Institute Genomics Platform"/>
            <consortium name="The Broad Institute Genome Sequencing Center for Infectious Disease"/>
            <person name="Wu L."/>
            <person name="Ma J."/>
        </authorList>
    </citation>
    <scope>NUCLEOTIDE SEQUENCE [LARGE SCALE GENOMIC DNA]</scope>
    <source>
        <strain evidence="2">JCM 12762</strain>
    </source>
</reference>
<protein>
    <submittedName>
        <fullName evidence="1">Uncharacterized protein</fullName>
    </submittedName>
</protein>
<sequence>MDPFVLFSLPKMQLLKITTHAAQPKPFVVLASKNYGAADIRLDADRPTDKQKLAKLANRFD</sequence>
<proteinExistence type="predicted"/>
<evidence type="ECO:0000313" key="2">
    <source>
        <dbReference type="Proteomes" id="UP001500943"/>
    </source>
</evidence>
<accession>A0ABP4FZK1</accession>
<comment type="caution">
    <text evidence="1">The sequence shown here is derived from an EMBL/GenBank/DDBJ whole genome shotgun (WGS) entry which is preliminary data.</text>
</comment>
<dbReference type="EMBL" id="BAAAKW010000001">
    <property type="protein sequence ID" value="GAA1205191.1"/>
    <property type="molecule type" value="Genomic_DNA"/>
</dbReference>